<feature type="transmembrane region" description="Helical" evidence="1">
    <location>
        <begin position="21"/>
        <end position="39"/>
    </location>
</feature>
<keyword evidence="3" id="KW-1185">Reference proteome</keyword>
<feature type="transmembrane region" description="Helical" evidence="1">
    <location>
        <begin position="45"/>
        <end position="64"/>
    </location>
</feature>
<dbReference type="PANTHER" id="PTHR34989:SF1">
    <property type="entry name" value="PROTEIN HDED"/>
    <property type="match status" value="1"/>
</dbReference>
<protein>
    <recommendedName>
        <fullName evidence="4">DUF308 domain-containing protein</fullName>
    </recommendedName>
</protein>
<dbReference type="STRING" id="1121927.GOHSU_59_00090"/>
<dbReference type="PANTHER" id="PTHR34989">
    <property type="entry name" value="PROTEIN HDED"/>
    <property type="match status" value="1"/>
</dbReference>
<dbReference type="eggNOG" id="COG3247">
    <property type="taxonomic scope" value="Bacteria"/>
</dbReference>
<evidence type="ECO:0000256" key="1">
    <source>
        <dbReference type="SAM" id="Phobius"/>
    </source>
</evidence>
<keyword evidence="1" id="KW-0812">Transmembrane</keyword>
<keyword evidence="1" id="KW-0472">Membrane</keyword>
<gene>
    <name evidence="2" type="ORF">GOHSU_59_00090</name>
</gene>
<dbReference type="RefSeq" id="WP_005943913.1">
    <property type="nucleotide sequence ID" value="NZ_ATVK01000030.1"/>
</dbReference>
<feature type="transmembrane region" description="Helical" evidence="1">
    <location>
        <begin position="134"/>
        <end position="155"/>
    </location>
</feature>
<accession>L7LDT8</accession>
<reference evidence="2 3" key="1">
    <citation type="submission" date="2012-12" db="EMBL/GenBank/DDBJ databases">
        <title>Whole genome shotgun sequence of Gordonia hirsuta NBRC 16056.</title>
        <authorList>
            <person name="Isaki-Nakamura S."/>
            <person name="Hosoyama A."/>
            <person name="Tsuchikane K."/>
            <person name="Katsumata H."/>
            <person name="Baba S."/>
            <person name="Yamazaki S."/>
            <person name="Fujita N."/>
        </authorList>
    </citation>
    <scope>NUCLEOTIDE SEQUENCE [LARGE SCALE GENOMIC DNA]</scope>
    <source>
        <strain evidence="2 3">NBRC 16056</strain>
    </source>
</reference>
<dbReference type="OrthoDB" id="3577181at2"/>
<dbReference type="InterPro" id="IPR052712">
    <property type="entry name" value="Acid_resist_chaperone_HdeD"/>
</dbReference>
<comment type="caution">
    <text evidence="2">The sequence shown here is derived from an EMBL/GenBank/DDBJ whole genome shotgun (WGS) entry which is preliminary data.</text>
</comment>
<dbReference type="InterPro" id="IPR005325">
    <property type="entry name" value="DUF308_memb"/>
</dbReference>
<sequence length="191" mass="19878">MINQQVRLGLPAEAVNAVRSGLLFSAVVGIVLGVLIMVLPGLTVFVAGLLFGIALIVAGLYRLFFSFAAVGLSFALRALMLVLGILMVVCGVVAVISPEDAWWMLAIFIGVGWIFGGFQDIFGSVADAAVAPRWLVIVGGVISVAAGIVMLVYSPGVTLPAIMWLMGLLLVIVSVVTLVTLPKKVPTAATD</sequence>
<dbReference type="AlphaFoldDB" id="L7LDT8"/>
<keyword evidence="1" id="KW-1133">Transmembrane helix</keyword>
<proteinExistence type="predicted"/>
<dbReference type="Pfam" id="PF03729">
    <property type="entry name" value="DUF308"/>
    <property type="match status" value="1"/>
</dbReference>
<name>L7LDT8_9ACTN</name>
<organism evidence="2 3">
    <name type="scientific">Gordonia hirsuta DSM 44140 = NBRC 16056</name>
    <dbReference type="NCBI Taxonomy" id="1121927"/>
    <lineage>
        <taxon>Bacteria</taxon>
        <taxon>Bacillati</taxon>
        <taxon>Actinomycetota</taxon>
        <taxon>Actinomycetes</taxon>
        <taxon>Mycobacteriales</taxon>
        <taxon>Gordoniaceae</taxon>
        <taxon>Gordonia</taxon>
    </lineage>
</organism>
<dbReference type="Proteomes" id="UP000053405">
    <property type="component" value="Unassembled WGS sequence"/>
</dbReference>
<dbReference type="EMBL" id="BANT01000059">
    <property type="protein sequence ID" value="GAC58916.1"/>
    <property type="molecule type" value="Genomic_DNA"/>
</dbReference>
<feature type="transmembrane region" description="Helical" evidence="1">
    <location>
        <begin position="161"/>
        <end position="181"/>
    </location>
</feature>
<evidence type="ECO:0000313" key="3">
    <source>
        <dbReference type="Proteomes" id="UP000053405"/>
    </source>
</evidence>
<dbReference type="GO" id="GO:0005886">
    <property type="term" value="C:plasma membrane"/>
    <property type="evidence" value="ECO:0007669"/>
    <property type="project" value="TreeGrafter"/>
</dbReference>
<evidence type="ECO:0008006" key="4">
    <source>
        <dbReference type="Google" id="ProtNLM"/>
    </source>
</evidence>
<feature type="transmembrane region" description="Helical" evidence="1">
    <location>
        <begin position="102"/>
        <end position="122"/>
    </location>
</feature>
<feature type="transmembrane region" description="Helical" evidence="1">
    <location>
        <begin position="76"/>
        <end position="96"/>
    </location>
</feature>
<evidence type="ECO:0000313" key="2">
    <source>
        <dbReference type="EMBL" id="GAC58916.1"/>
    </source>
</evidence>